<organism evidence="1 2">
    <name type="scientific">Castilleja foliolosa</name>
    <dbReference type="NCBI Taxonomy" id="1961234"/>
    <lineage>
        <taxon>Eukaryota</taxon>
        <taxon>Viridiplantae</taxon>
        <taxon>Streptophyta</taxon>
        <taxon>Embryophyta</taxon>
        <taxon>Tracheophyta</taxon>
        <taxon>Spermatophyta</taxon>
        <taxon>Magnoliopsida</taxon>
        <taxon>eudicotyledons</taxon>
        <taxon>Gunneridae</taxon>
        <taxon>Pentapetalae</taxon>
        <taxon>asterids</taxon>
        <taxon>lamiids</taxon>
        <taxon>Lamiales</taxon>
        <taxon>Orobanchaceae</taxon>
        <taxon>Pedicularideae</taxon>
        <taxon>Castillejinae</taxon>
        <taxon>Castilleja</taxon>
    </lineage>
</organism>
<reference evidence="2" key="1">
    <citation type="journal article" date="2024" name="IScience">
        <title>Strigolactones Initiate the Formation of Haustorium-like Structures in Castilleja.</title>
        <authorList>
            <person name="Buerger M."/>
            <person name="Peterson D."/>
            <person name="Chory J."/>
        </authorList>
    </citation>
    <scope>NUCLEOTIDE SEQUENCE [LARGE SCALE GENOMIC DNA]</scope>
</reference>
<dbReference type="Gene3D" id="1.10.510.10">
    <property type="entry name" value="Transferase(Phosphotransferase) domain 1"/>
    <property type="match status" value="1"/>
</dbReference>
<dbReference type="InterPro" id="IPR011009">
    <property type="entry name" value="Kinase-like_dom_sf"/>
</dbReference>
<evidence type="ECO:0000313" key="1">
    <source>
        <dbReference type="EMBL" id="KAL3640601.1"/>
    </source>
</evidence>
<comment type="caution">
    <text evidence="1">The sequence shown here is derived from an EMBL/GenBank/DDBJ whole genome shotgun (WGS) entry which is preliminary data.</text>
</comment>
<dbReference type="SUPFAM" id="SSF56112">
    <property type="entry name" value="Protein kinase-like (PK-like)"/>
    <property type="match status" value="1"/>
</dbReference>
<accession>A0ABD3DI38</accession>
<dbReference type="Proteomes" id="UP001632038">
    <property type="component" value="Unassembled WGS sequence"/>
</dbReference>
<dbReference type="PANTHER" id="PTHR13954:SF6">
    <property type="entry name" value="NON-SPECIFIC SERINE_THREONINE PROTEIN KINASE"/>
    <property type="match status" value="1"/>
</dbReference>
<dbReference type="InterPro" id="IPR045133">
    <property type="entry name" value="IRE1/2-like"/>
</dbReference>
<dbReference type="AlphaFoldDB" id="A0ABD3DI38"/>
<proteinExistence type="predicted"/>
<dbReference type="PANTHER" id="PTHR13954">
    <property type="entry name" value="IRE1-RELATED"/>
    <property type="match status" value="1"/>
</dbReference>
<name>A0ABD3DI38_9LAMI</name>
<evidence type="ECO:0000313" key="2">
    <source>
        <dbReference type="Proteomes" id="UP001632038"/>
    </source>
</evidence>
<keyword evidence="2" id="KW-1185">Reference proteome</keyword>
<evidence type="ECO:0008006" key="3">
    <source>
        <dbReference type="Google" id="ProtNLM"/>
    </source>
</evidence>
<sequence length="396" mass="45603">MENQRLAHRITCTYNSSLSYKSSVSSFPGLTLSLHLQFISLISLCVFLPKKWKTREKHPNISQFFGTEEREDCVLVAYEGSDYQIEKHNFVFLDFKDSKALVRNIIDGVSFLHDNGYLHTELDNPDSFIYKKDLVKISITGCYKDGSKKAAGHDLLTNKISLSNFFRSFLCPSIKDNTLLHHLPIFMAGEGKARRARNAYVFEFRDLLGQIESDADLKNTKNHPFFWPSERRLSFLVDIYEVCRHIIDKAREIYKKTRKHVYLGALVDGIKAVGIEEEVKENGAPWSCLHKNVATDLSIATAKDDSYALALLHGIRNFKVHRLVEDLTAKGKDVYKIMSDDILKGFDLYISLLFPTFFIQIFRVTKNKLQTSDDKICFRKYLDPMFDPDSIRIARV</sequence>
<dbReference type="EMBL" id="JAVIJP010000017">
    <property type="protein sequence ID" value="KAL3640601.1"/>
    <property type="molecule type" value="Genomic_DNA"/>
</dbReference>
<gene>
    <name evidence="1" type="ORF">CASFOL_015569</name>
</gene>
<protein>
    <recommendedName>
        <fullName evidence="3">Protein kinase domain-containing protein</fullName>
    </recommendedName>
</protein>